<comment type="caution">
    <text evidence="2">The sequence shown here is derived from an EMBL/GenBank/DDBJ whole genome shotgun (WGS) entry which is preliminary data.</text>
</comment>
<evidence type="ECO:0008006" key="4">
    <source>
        <dbReference type="Google" id="ProtNLM"/>
    </source>
</evidence>
<feature type="transmembrane region" description="Helical" evidence="1">
    <location>
        <begin position="111"/>
        <end position="128"/>
    </location>
</feature>
<dbReference type="Proteomes" id="UP000010290">
    <property type="component" value="Chromosome"/>
</dbReference>
<evidence type="ECO:0000313" key="2">
    <source>
        <dbReference type="EMBL" id="EKT61270.1"/>
    </source>
</evidence>
<keyword evidence="1" id="KW-0812">Transmembrane</keyword>
<dbReference type="InterPro" id="IPR049458">
    <property type="entry name" value="EpsG-like"/>
</dbReference>
<organism evidence="2 3">
    <name type="scientific">Providencia sneebia DSM 19967</name>
    <dbReference type="NCBI Taxonomy" id="1141660"/>
    <lineage>
        <taxon>Bacteria</taxon>
        <taxon>Pseudomonadati</taxon>
        <taxon>Pseudomonadota</taxon>
        <taxon>Gammaproteobacteria</taxon>
        <taxon>Enterobacterales</taxon>
        <taxon>Morganellaceae</taxon>
        <taxon>Providencia</taxon>
    </lineage>
</organism>
<dbReference type="Pfam" id="PF14897">
    <property type="entry name" value="EpsG"/>
    <property type="match status" value="1"/>
</dbReference>
<sequence>MPFIIFYIFISILLLLFQLVKQNTNIKNKNYLNSLFFYFISFLIVFLTCTRYKTGTDWEGYQNYFYNNDYSWEYLWSSFNEIIFNFGLPVEYIFVLTALLSLFLKLKTISILSKKSVFVIILCIPFIINKDFGTIRQGLAISICFYSSLYILDKKPIFFTILVLIAAQFHFSSLIFLFAYPLYNINLSKKFSFILILLCIVIGYSGLVIISINYITNILSSDSRIGYKLVKYLSYDDEYSSIYSNSILDPAAIKKIVSVLIFFYLTGYKKLLSLSKDYKLLFNLFIFGTCLFFIFNDIPQLRRLNGYFDLFQICLFVSLLSLIKDKANQLILISYLWLSSFINLYGYINSYPEYLDHYNSLLEFLF</sequence>
<dbReference type="RefSeq" id="WP_008914127.1">
    <property type="nucleotide sequence ID" value="NZ_CM001773.1"/>
</dbReference>
<keyword evidence="3" id="KW-1185">Reference proteome</keyword>
<feature type="transmembrane region" description="Helical" evidence="1">
    <location>
        <begin position="191"/>
        <end position="215"/>
    </location>
</feature>
<gene>
    <name evidence="2" type="ORF">OO7_01156</name>
</gene>
<accession>K8WYH1</accession>
<dbReference type="PATRIC" id="fig|1141660.3.peg.227"/>
<keyword evidence="1" id="KW-1133">Transmembrane helix</keyword>
<feature type="transmembrane region" description="Helical" evidence="1">
    <location>
        <begin position="330"/>
        <end position="348"/>
    </location>
</feature>
<feature type="transmembrane region" description="Helical" evidence="1">
    <location>
        <begin position="35"/>
        <end position="54"/>
    </location>
</feature>
<feature type="transmembrane region" description="Helical" evidence="1">
    <location>
        <begin position="6"/>
        <end position="23"/>
    </location>
</feature>
<dbReference type="EMBL" id="AKKN01000002">
    <property type="protein sequence ID" value="EKT61270.1"/>
    <property type="molecule type" value="Genomic_DNA"/>
</dbReference>
<evidence type="ECO:0000256" key="1">
    <source>
        <dbReference type="SAM" id="Phobius"/>
    </source>
</evidence>
<dbReference type="AlphaFoldDB" id="K8WYH1"/>
<dbReference type="HOGENOM" id="CLU_059692_1_0_6"/>
<reference evidence="2 3" key="1">
    <citation type="journal article" date="2012" name="BMC Genomics">
        <title>Comparative genomics of bacteria in the genus Providencia isolated from wild Drosophila melanogaster.</title>
        <authorList>
            <person name="Galac M.R."/>
            <person name="Lazzaro B.P."/>
        </authorList>
    </citation>
    <scope>NUCLEOTIDE SEQUENCE [LARGE SCALE GENOMIC DNA]</scope>
    <source>
        <strain evidence="2 3">DSM 19967</strain>
    </source>
</reference>
<dbReference type="OrthoDB" id="6154241at2"/>
<feature type="transmembrane region" description="Helical" evidence="1">
    <location>
        <begin position="82"/>
        <end position="104"/>
    </location>
</feature>
<evidence type="ECO:0000313" key="3">
    <source>
        <dbReference type="Proteomes" id="UP000010290"/>
    </source>
</evidence>
<feature type="transmembrane region" description="Helical" evidence="1">
    <location>
        <begin position="304"/>
        <end position="323"/>
    </location>
</feature>
<proteinExistence type="predicted"/>
<protein>
    <recommendedName>
        <fullName evidence="4">Wzy</fullName>
    </recommendedName>
</protein>
<keyword evidence="1" id="KW-0472">Membrane</keyword>
<feature type="transmembrane region" description="Helical" evidence="1">
    <location>
        <begin position="159"/>
        <end position="179"/>
    </location>
</feature>
<name>K8WYH1_9GAMM</name>
<feature type="transmembrane region" description="Helical" evidence="1">
    <location>
        <begin position="280"/>
        <end position="298"/>
    </location>
</feature>